<reference evidence="1 2" key="1">
    <citation type="submission" date="2017-03" db="EMBL/GenBank/DDBJ databases">
        <title>Genome analysis of strain PAMC 26577.</title>
        <authorList>
            <person name="Oh H.-M."/>
            <person name="Yang J.-A."/>
        </authorList>
    </citation>
    <scope>NUCLEOTIDE SEQUENCE [LARGE SCALE GENOMIC DNA]</scope>
    <source>
        <strain evidence="1 2">PAMC 26577</strain>
    </source>
</reference>
<gene>
    <name evidence="1" type="ORF">PAMC26577_29600</name>
</gene>
<dbReference type="Proteomes" id="UP000195221">
    <property type="component" value="Unassembled WGS sequence"/>
</dbReference>
<proteinExistence type="predicted"/>
<organism evidence="1 2">
    <name type="scientific">Caballeronia sordidicola</name>
    <name type="common">Burkholderia sordidicola</name>
    <dbReference type="NCBI Taxonomy" id="196367"/>
    <lineage>
        <taxon>Bacteria</taxon>
        <taxon>Pseudomonadati</taxon>
        <taxon>Pseudomonadota</taxon>
        <taxon>Betaproteobacteria</taxon>
        <taxon>Burkholderiales</taxon>
        <taxon>Burkholderiaceae</taxon>
        <taxon>Caballeronia</taxon>
    </lineage>
</organism>
<dbReference type="AlphaFoldDB" id="A0A242MF05"/>
<comment type="caution">
    <text evidence="1">The sequence shown here is derived from an EMBL/GenBank/DDBJ whole genome shotgun (WGS) entry which is preliminary data.</text>
</comment>
<evidence type="ECO:0000313" key="2">
    <source>
        <dbReference type="Proteomes" id="UP000195221"/>
    </source>
</evidence>
<evidence type="ECO:0000313" key="1">
    <source>
        <dbReference type="EMBL" id="OTP69882.1"/>
    </source>
</evidence>
<name>A0A242MF05_CABSO</name>
<accession>A0A242MF05</accession>
<protein>
    <submittedName>
        <fullName evidence="1">Uncharacterized protein</fullName>
    </submittedName>
</protein>
<dbReference type="EMBL" id="NBTZ01000112">
    <property type="protein sequence ID" value="OTP69882.1"/>
    <property type="molecule type" value="Genomic_DNA"/>
</dbReference>
<sequence>MGKHWRGREYFDVFHDDETASETASKHKRPGMYRALSLKNYLPT</sequence>